<keyword evidence="1" id="KW-1133">Transmembrane helix</keyword>
<accession>A0A518CGB5</accession>
<keyword evidence="1" id="KW-0812">Transmembrane</keyword>
<evidence type="ECO:0000313" key="2">
    <source>
        <dbReference type="EMBL" id="QDU78273.1"/>
    </source>
</evidence>
<dbReference type="Proteomes" id="UP000318626">
    <property type="component" value="Chromosome"/>
</dbReference>
<reference evidence="3" key="1">
    <citation type="submission" date="2019-02" db="EMBL/GenBank/DDBJ databases">
        <title>Deep-cultivation of Planctomycetes and their phenomic and genomic characterization uncovers novel biology.</title>
        <authorList>
            <person name="Wiegand S."/>
            <person name="Jogler M."/>
            <person name="Boedeker C."/>
            <person name="Pinto D."/>
            <person name="Vollmers J."/>
            <person name="Rivas-Marin E."/>
            <person name="Kohn T."/>
            <person name="Peeters S.H."/>
            <person name="Heuer A."/>
            <person name="Rast P."/>
            <person name="Oberbeckmann S."/>
            <person name="Bunk B."/>
            <person name="Jeske O."/>
            <person name="Meyerdierks A."/>
            <person name="Storesund J.E."/>
            <person name="Kallscheuer N."/>
            <person name="Luecker S."/>
            <person name="Lage O.M."/>
            <person name="Pohl T."/>
            <person name="Merkel B.J."/>
            <person name="Hornburger P."/>
            <person name="Mueller R.-W."/>
            <person name="Bruemmer F."/>
            <person name="Labrenz M."/>
            <person name="Spormann A.M."/>
            <person name="Op den Camp H."/>
            <person name="Overmann J."/>
            <person name="Amann R."/>
            <person name="Jetten M.S.M."/>
            <person name="Mascher T."/>
            <person name="Medema M.H."/>
            <person name="Devos D.P."/>
            <person name="Kaster A.-K."/>
            <person name="Ovreas L."/>
            <person name="Rohde M."/>
            <person name="Galperin M.Y."/>
            <person name="Jogler C."/>
        </authorList>
    </citation>
    <scope>NUCLEOTIDE SEQUENCE [LARGE SCALE GENOMIC DNA]</scope>
    <source>
        <strain evidence="3">Pan97</strain>
    </source>
</reference>
<proteinExistence type="predicted"/>
<dbReference type="KEGG" id="bvo:Pan97_53580"/>
<dbReference type="AlphaFoldDB" id="A0A518CGB5"/>
<keyword evidence="1" id="KW-0472">Membrane</keyword>
<gene>
    <name evidence="2" type="ORF">Pan97_53580</name>
</gene>
<evidence type="ECO:0000256" key="1">
    <source>
        <dbReference type="SAM" id="Phobius"/>
    </source>
</evidence>
<dbReference type="RefSeq" id="WP_144977962.1">
    <property type="nucleotide sequence ID" value="NZ_CP036289.1"/>
</dbReference>
<sequence length="139" mass="14937">MRDDQFRHDALKSSDGINAVTVYKLMAGTLLVLLAVALGIYVANATLELIYGEVPPPLIARIQDVAAEKAAAEAANQNVPEIKLAPDLMQAILYALTFFLLTIPIMVASMIMAAGIKLMQGEANEAIAMLAERLKKSQP</sequence>
<name>A0A518CGB5_9BACT</name>
<feature type="transmembrane region" description="Helical" evidence="1">
    <location>
        <begin position="91"/>
        <end position="114"/>
    </location>
</feature>
<dbReference type="OrthoDB" id="290103at2"/>
<dbReference type="EMBL" id="CP036289">
    <property type="protein sequence ID" value="QDU78273.1"/>
    <property type="molecule type" value="Genomic_DNA"/>
</dbReference>
<feature type="transmembrane region" description="Helical" evidence="1">
    <location>
        <begin position="21"/>
        <end position="43"/>
    </location>
</feature>
<evidence type="ECO:0000313" key="3">
    <source>
        <dbReference type="Proteomes" id="UP000318626"/>
    </source>
</evidence>
<protein>
    <submittedName>
        <fullName evidence="2">Uncharacterized protein</fullName>
    </submittedName>
</protein>
<keyword evidence="3" id="KW-1185">Reference proteome</keyword>
<organism evidence="2 3">
    <name type="scientific">Bremerella volcania</name>
    <dbReference type="NCBI Taxonomy" id="2527984"/>
    <lineage>
        <taxon>Bacteria</taxon>
        <taxon>Pseudomonadati</taxon>
        <taxon>Planctomycetota</taxon>
        <taxon>Planctomycetia</taxon>
        <taxon>Pirellulales</taxon>
        <taxon>Pirellulaceae</taxon>
        <taxon>Bremerella</taxon>
    </lineage>
</organism>